<protein>
    <recommendedName>
        <fullName evidence="7">Methionyl/Valyl/Leucyl/Isoleucyl-tRNA synthetase anticodon-binding domain-containing protein</fullName>
    </recommendedName>
</protein>
<dbReference type="GO" id="GO:0006429">
    <property type="term" value="P:leucyl-tRNA aminoacylation"/>
    <property type="evidence" value="ECO:0007669"/>
    <property type="project" value="InterPro"/>
</dbReference>
<accession>A0A497ENX1</accession>
<dbReference type="PANTHER" id="PTHR45794">
    <property type="entry name" value="LEUCYL-TRNA SYNTHETASE"/>
    <property type="match status" value="1"/>
</dbReference>
<comment type="similarity">
    <text evidence="1">Belongs to the class-I aminoacyl-tRNA synthetase family.</text>
</comment>
<dbReference type="GO" id="GO:0004823">
    <property type="term" value="F:leucine-tRNA ligase activity"/>
    <property type="evidence" value="ECO:0007669"/>
    <property type="project" value="InterPro"/>
</dbReference>
<evidence type="ECO:0000313" key="9">
    <source>
        <dbReference type="Proteomes" id="UP000272051"/>
    </source>
</evidence>
<dbReference type="Pfam" id="PF08264">
    <property type="entry name" value="Anticodon_1"/>
    <property type="match status" value="1"/>
</dbReference>
<dbReference type="InterPro" id="IPR009080">
    <property type="entry name" value="tRNAsynth_Ia_anticodon-bd"/>
</dbReference>
<dbReference type="AlphaFoldDB" id="A0A497ENX1"/>
<feature type="domain" description="Methionyl/Valyl/Leucyl/Isoleucyl-tRNA synthetase anticodon-binding" evidence="7">
    <location>
        <begin position="1"/>
        <end position="111"/>
    </location>
</feature>
<keyword evidence="3" id="KW-0547">Nucleotide-binding</keyword>
<evidence type="ECO:0000256" key="5">
    <source>
        <dbReference type="ARBA" id="ARBA00022917"/>
    </source>
</evidence>
<evidence type="ECO:0000259" key="7">
    <source>
        <dbReference type="Pfam" id="PF08264"/>
    </source>
</evidence>
<dbReference type="Proteomes" id="UP000272051">
    <property type="component" value="Unassembled WGS sequence"/>
</dbReference>
<keyword evidence="5" id="KW-0648">Protein biosynthesis</keyword>
<dbReference type="PANTHER" id="PTHR45794:SF1">
    <property type="entry name" value="LEUCINE--TRNA LIGASE, CYTOPLASMIC"/>
    <property type="match status" value="1"/>
</dbReference>
<evidence type="ECO:0000256" key="3">
    <source>
        <dbReference type="ARBA" id="ARBA00022741"/>
    </source>
</evidence>
<organism evidence="8 9">
    <name type="scientific">Thermoproteota archaeon</name>
    <dbReference type="NCBI Taxonomy" id="2056631"/>
    <lineage>
        <taxon>Archaea</taxon>
        <taxon>Thermoproteota</taxon>
    </lineage>
</organism>
<dbReference type="Gene3D" id="1.10.730.10">
    <property type="entry name" value="Isoleucyl-tRNA Synthetase, Domain 1"/>
    <property type="match status" value="1"/>
</dbReference>
<proteinExistence type="inferred from homology"/>
<dbReference type="EMBL" id="QMQX01000228">
    <property type="protein sequence ID" value="RLE49055.1"/>
    <property type="molecule type" value="Genomic_DNA"/>
</dbReference>
<gene>
    <name evidence="8" type="ORF">DRJ33_08580</name>
</gene>
<evidence type="ECO:0000256" key="6">
    <source>
        <dbReference type="ARBA" id="ARBA00023146"/>
    </source>
</evidence>
<dbReference type="GO" id="GO:0005524">
    <property type="term" value="F:ATP binding"/>
    <property type="evidence" value="ECO:0007669"/>
    <property type="project" value="UniProtKB-KW"/>
</dbReference>
<dbReference type="Gene3D" id="1.10.10.720">
    <property type="entry name" value="leucyl-tRNA synthetase"/>
    <property type="match status" value="1"/>
</dbReference>
<dbReference type="SUPFAM" id="SSF47323">
    <property type="entry name" value="Anticodon-binding domain of a subclass of class I aminoacyl-tRNA synthetases"/>
    <property type="match status" value="1"/>
</dbReference>
<dbReference type="Gene3D" id="3.30.2320.20">
    <property type="entry name" value="Class I aminoacyl-tRNA synthetases (RS)"/>
    <property type="match status" value="1"/>
</dbReference>
<evidence type="ECO:0000256" key="4">
    <source>
        <dbReference type="ARBA" id="ARBA00022840"/>
    </source>
</evidence>
<evidence type="ECO:0000256" key="2">
    <source>
        <dbReference type="ARBA" id="ARBA00022598"/>
    </source>
</evidence>
<dbReference type="InterPro" id="IPR004493">
    <property type="entry name" value="Leu-tRNA-synth_Ia_arc/euk"/>
</dbReference>
<dbReference type="InterPro" id="IPR013155">
    <property type="entry name" value="M/V/L/I-tRNA-synth_anticd-bd"/>
</dbReference>
<reference evidence="8 9" key="1">
    <citation type="submission" date="2018-06" db="EMBL/GenBank/DDBJ databases">
        <title>Extensive metabolic versatility and redundancy in microbially diverse, dynamic hydrothermal sediments.</title>
        <authorList>
            <person name="Dombrowski N."/>
            <person name="Teske A."/>
            <person name="Baker B.J."/>
        </authorList>
    </citation>
    <scope>NUCLEOTIDE SEQUENCE [LARGE SCALE GENOMIC DNA]</scope>
    <source>
        <strain evidence="8">B34_G17</strain>
    </source>
</reference>
<comment type="caution">
    <text evidence="8">The sequence shown here is derived from an EMBL/GenBank/DDBJ whole genome shotgun (WGS) entry which is preliminary data.</text>
</comment>
<keyword evidence="2" id="KW-0436">Ligase</keyword>
<evidence type="ECO:0000313" key="8">
    <source>
        <dbReference type="EMBL" id="RLE49055.1"/>
    </source>
</evidence>
<keyword evidence="4" id="KW-0067">ATP-binding</keyword>
<sequence>MDNMRYREALHLILYSFKEDLNWYQRRSTSSMAKSRVLRQVAETLVRLLAPFAPHICEELWEKMGFPGYVSLASWPEINPSLLDFKAEVSEYLVKTVIEDTTEILKVTGIQPKGIYYYVSPQWHWQIYNEVLKLSKEKRLDTRTVIRQLMALPEVRIKDKEAAKVIQRIIQHVQSMSPEIVEAISQAGTLDEYSILAENLSFISSVFKCSVQVFKCDDPHLYDPRGKSQQSLPLKPAIYVES</sequence>
<evidence type="ECO:0000256" key="1">
    <source>
        <dbReference type="ARBA" id="ARBA00005594"/>
    </source>
</evidence>
<keyword evidence="6" id="KW-0030">Aminoacyl-tRNA synthetase</keyword>
<name>A0A497ENX1_9CREN</name>